<organism evidence="6 7">
    <name type="scientific">Paramuricea clavata</name>
    <name type="common">Red gorgonian</name>
    <name type="synonym">Violescent sea-whip</name>
    <dbReference type="NCBI Taxonomy" id="317549"/>
    <lineage>
        <taxon>Eukaryota</taxon>
        <taxon>Metazoa</taxon>
        <taxon>Cnidaria</taxon>
        <taxon>Anthozoa</taxon>
        <taxon>Octocorallia</taxon>
        <taxon>Malacalcyonacea</taxon>
        <taxon>Plexauridae</taxon>
        <taxon>Paramuricea</taxon>
    </lineage>
</organism>
<dbReference type="EMBL" id="CACRXK020008203">
    <property type="protein sequence ID" value="CAB4014218.1"/>
    <property type="molecule type" value="Genomic_DNA"/>
</dbReference>
<feature type="region of interest" description="Disordered" evidence="5">
    <location>
        <begin position="226"/>
        <end position="392"/>
    </location>
</feature>
<feature type="non-terminal residue" evidence="6">
    <location>
        <position position="756"/>
    </location>
</feature>
<dbReference type="PANTHER" id="PTHR46134">
    <property type="entry name" value="DRONGO, ISOFORM F"/>
    <property type="match status" value="1"/>
</dbReference>
<dbReference type="Pfam" id="PF01412">
    <property type="entry name" value="ArfGap"/>
    <property type="match status" value="1"/>
</dbReference>
<feature type="compositionally biased region" description="Low complexity" evidence="5">
    <location>
        <begin position="246"/>
        <end position="263"/>
    </location>
</feature>
<feature type="compositionally biased region" description="Gly residues" evidence="5">
    <location>
        <begin position="671"/>
        <end position="689"/>
    </location>
</feature>
<protein>
    <submittedName>
        <fullName evidence="6">Arf-GAP domain and FG repeat-containing 1 isoform X3</fullName>
    </submittedName>
</protein>
<evidence type="ECO:0000256" key="1">
    <source>
        <dbReference type="ARBA" id="ARBA00022723"/>
    </source>
</evidence>
<feature type="compositionally biased region" description="Low complexity" evidence="5">
    <location>
        <begin position="489"/>
        <end position="509"/>
    </location>
</feature>
<feature type="compositionally biased region" description="Low complexity" evidence="5">
    <location>
        <begin position="340"/>
        <end position="349"/>
    </location>
</feature>
<feature type="compositionally biased region" description="Polar residues" evidence="5">
    <location>
        <begin position="365"/>
        <end position="388"/>
    </location>
</feature>
<evidence type="ECO:0000313" key="6">
    <source>
        <dbReference type="EMBL" id="CAB4014218.1"/>
    </source>
</evidence>
<reference evidence="6" key="1">
    <citation type="submission" date="2020-04" db="EMBL/GenBank/DDBJ databases">
        <authorList>
            <person name="Alioto T."/>
            <person name="Alioto T."/>
            <person name="Gomez Garrido J."/>
        </authorList>
    </citation>
    <scope>NUCLEOTIDE SEQUENCE</scope>
    <source>
        <strain evidence="6">A484AB</strain>
    </source>
</reference>
<feature type="compositionally biased region" description="Low complexity" evidence="5">
    <location>
        <begin position="308"/>
        <end position="330"/>
    </location>
</feature>
<evidence type="ECO:0000256" key="2">
    <source>
        <dbReference type="ARBA" id="ARBA00022737"/>
    </source>
</evidence>
<dbReference type="InterPro" id="IPR001164">
    <property type="entry name" value="ArfGAP_dom"/>
</dbReference>
<evidence type="ECO:0000313" key="7">
    <source>
        <dbReference type="Proteomes" id="UP001152795"/>
    </source>
</evidence>
<dbReference type="GO" id="GO:0005096">
    <property type="term" value="F:GTPase activator activity"/>
    <property type="evidence" value="ECO:0007669"/>
    <property type="project" value="InterPro"/>
</dbReference>
<evidence type="ECO:0000256" key="5">
    <source>
        <dbReference type="SAM" id="MobiDB-lite"/>
    </source>
</evidence>
<dbReference type="GO" id="GO:0008270">
    <property type="term" value="F:zinc ion binding"/>
    <property type="evidence" value="ECO:0007669"/>
    <property type="project" value="UniProtKB-KW"/>
</dbReference>
<dbReference type="CDD" id="cd08838">
    <property type="entry name" value="ArfGap_AGFG"/>
    <property type="match status" value="1"/>
</dbReference>
<keyword evidence="2" id="KW-0677">Repeat</keyword>
<dbReference type="InterPro" id="IPR037278">
    <property type="entry name" value="ARFGAP/RecO"/>
</dbReference>
<feature type="compositionally biased region" description="Low complexity" evidence="5">
    <location>
        <begin position="712"/>
        <end position="724"/>
    </location>
</feature>
<comment type="caution">
    <text evidence="6">The sequence shown here is derived from an EMBL/GenBank/DDBJ whole genome shotgun (WGS) entry which is preliminary data.</text>
</comment>
<keyword evidence="7" id="KW-1185">Reference proteome</keyword>
<dbReference type="AlphaFoldDB" id="A0A7D9IML2"/>
<gene>
    <name evidence="6" type="ORF">PACLA_8A004626</name>
</gene>
<evidence type="ECO:0000256" key="4">
    <source>
        <dbReference type="ARBA" id="ARBA00022833"/>
    </source>
</evidence>
<dbReference type="Proteomes" id="UP001152795">
    <property type="component" value="Unassembled WGS sequence"/>
</dbReference>
<keyword evidence="4" id="KW-0862">Zinc</keyword>
<dbReference type="PRINTS" id="PR00405">
    <property type="entry name" value="REVINTRACTNG"/>
</dbReference>
<sequence>EPVFDIVGGLKACRDLTQIFTKDHNATDVRKEFTREAVVMASTKKNTKKQDEKHLKILRELCSLPHNKKCFDCGQRGPTYVNMTIGSFVCTSCSGILRGLNPQHRVKSISMTSFTPAEIEFLQNAGNEVCRRSWLGLWNSPNPPEPESRDEIKVKDFMMQKYDRKSWYIPPSQLPPASPKTELSHPLPERKPLKHLLGEGSPTLVVGQETQPATRQSTGVISAVPPPVAQQAPRQPANDLLGDLGGDPFAQPAAPAGGFNAFGSQPAASGGGFDLFASSQPQQQPAQQQQQQQHFGGFDAFGSNPQQSAGGFNAFASGAAVQQQQQQQIQPHGFNAFGSQPQQQPQQQQHAGGFSPFGTSPPRPQQQGGFNAFGTTQTQQPATKQSSFGAFGNPAAPAVSNFDAFGNFSSSSASQQTKTTSTVGNFGPMVSTSAAGAPPSSAASLVSVGDRYAALSDLDSIFKVQTTTPSVGQPGSVFSSSGNTSNSLGISSMSGLSSSPSTGLSTGSSAMSSGPNPFASIGNTALPAQSNPFQSSTGGMAQSNGFPGGNAGFGTTAQPSAQSMNFAGAGMTAMAANQFSKMGGSQPGIFGSPGGGTGSMQSAGFNTGQRQVSAGVSTQLGGGQFGAPPLGTSQLGSSQFGASQFGASQFGGSQFGGSQFAGSQFAGNQFGGAQGGQMGSGQFSGGHFGGATMQQPQQQAFGGMSAGMGTNQFGQQHQQQQQQQFGGGWQQPPQSNPFMAGGGLPTQQRQSTNPFM</sequence>
<keyword evidence="3" id="KW-0863">Zinc-finger</keyword>
<name>A0A7D9IML2_PARCT</name>
<dbReference type="OrthoDB" id="6036at2759"/>
<keyword evidence="1" id="KW-0479">Metal-binding</keyword>
<accession>A0A7D9IML2</accession>
<feature type="compositionally biased region" description="Polar residues" evidence="5">
    <location>
        <begin position="510"/>
        <end position="545"/>
    </location>
</feature>
<feature type="compositionally biased region" description="Polar residues" evidence="5">
    <location>
        <begin position="745"/>
        <end position="756"/>
    </location>
</feature>
<evidence type="ECO:0000256" key="3">
    <source>
        <dbReference type="ARBA" id="ARBA00022771"/>
    </source>
</evidence>
<dbReference type="FunFam" id="1.10.220.150:FF:000005">
    <property type="entry name" value="Arf-GAP domain and FG repeat-containing protein 1"/>
    <property type="match status" value="1"/>
</dbReference>
<feature type="compositionally biased region" description="Low complexity" evidence="5">
    <location>
        <begin position="277"/>
        <end position="293"/>
    </location>
</feature>
<proteinExistence type="predicted"/>
<dbReference type="GO" id="GO:0005737">
    <property type="term" value="C:cytoplasm"/>
    <property type="evidence" value="ECO:0007669"/>
    <property type="project" value="TreeGrafter"/>
</dbReference>
<dbReference type="InterPro" id="IPR038508">
    <property type="entry name" value="ArfGAP_dom_sf"/>
</dbReference>
<dbReference type="GO" id="GO:0016020">
    <property type="term" value="C:membrane"/>
    <property type="evidence" value="ECO:0007669"/>
    <property type="project" value="TreeGrafter"/>
</dbReference>
<dbReference type="SUPFAM" id="SSF57863">
    <property type="entry name" value="ArfGap/RecO-like zinc finger"/>
    <property type="match status" value="1"/>
</dbReference>
<dbReference type="PANTHER" id="PTHR46134:SF3">
    <property type="entry name" value="ARFGAP WITH FG REPEATS 1"/>
    <property type="match status" value="1"/>
</dbReference>
<feature type="region of interest" description="Disordered" evidence="5">
    <location>
        <begin position="671"/>
        <end position="756"/>
    </location>
</feature>
<feature type="region of interest" description="Disordered" evidence="5">
    <location>
        <begin position="489"/>
        <end position="557"/>
    </location>
</feature>
<dbReference type="Gene3D" id="1.10.220.150">
    <property type="entry name" value="Arf GTPase activating protein"/>
    <property type="match status" value="1"/>
</dbReference>
<dbReference type="SMART" id="SM00105">
    <property type="entry name" value="ArfGap"/>
    <property type="match status" value="1"/>
</dbReference>
<dbReference type="InterPro" id="IPR052248">
    <property type="entry name" value="Arf-GAP_FG-repeat_protein"/>
</dbReference>
<dbReference type="PROSITE" id="PS50115">
    <property type="entry name" value="ARFGAP"/>
    <property type="match status" value="1"/>
</dbReference>